<accession>A0A0W0G3U1</accession>
<keyword evidence="1" id="KW-0812">Transmembrane</keyword>
<dbReference type="Proteomes" id="UP000054988">
    <property type="component" value="Unassembled WGS sequence"/>
</dbReference>
<reference evidence="2 3" key="1">
    <citation type="submission" date="2015-12" db="EMBL/GenBank/DDBJ databases">
        <title>Draft genome sequence of Moniliophthora roreri, the causal agent of frosty pod rot of cacao.</title>
        <authorList>
            <person name="Aime M.C."/>
            <person name="Diaz-Valderrama J.R."/>
            <person name="Kijpornyongpan T."/>
            <person name="Phillips-Mora W."/>
        </authorList>
    </citation>
    <scope>NUCLEOTIDE SEQUENCE [LARGE SCALE GENOMIC DNA]</scope>
    <source>
        <strain evidence="2 3">MCA 2952</strain>
    </source>
</reference>
<feature type="transmembrane region" description="Helical" evidence="1">
    <location>
        <begin position="6"/>
        <end position="26"/>
    </location>
</feature>
<evidence type="ECO:0000256" key="1">
    <source>
        <dbReference type="SAM" id="Phobius"/>
    </source>
</evidence>
<evidence type="ECO:0000313" key="3">
    <source>
        <dbReference type="Proteomes" id="UP000054988"/>
    </source>
</evidence>
<comment type="caution">
    <text evidence="2">The sequence shown here is derived from an EMBL/GenBank/DDBJ whole genome shotgun (WGS) entry which is preliminary data.</text>
</comment>
<gene>
    <name evidence="2" type="ORF">WG66_4248</name>
</gene>
<keyword evidence="1" id="KW-0472">Membrane</keyword>
<evidence type="ECO:0000313" key="2">
    <source>
        <dbReference type="EMBL" id="KTB43186.1"/>
    </source>
</evidence>
<protein>
    <submittedName>
        <fullName evidence="2">Putative cytochrome P450</fullName>
    </submittedName>
</protein>
<dbReference type="AlphaFoldDB" id="A0A0W0G3U1"/>
<sequence length="57" mass="6533">MHPLVIGVAALRVTSYLTYVLVVILYRSLNPPLRNIPWPKPLSWQYGNIPELVSMKN</sequence>
<organism evidence="2 3">
    <name type="scientific">Moniliophthora roreri</name>
    <name type="common">Frosty pod rot fungus</name>
    <name type="synonym">Monilia roreri</name>
    <dbReference type="NCBI Taxonomy" id="221103"/>
    <lineage>
        <taxon>Eukaryota</taxon>
        <taxon>Fungi</taxon>
        <taxon>Dikarya</taxon>
        <taxon>Basidiomycota</taxon>
        <taxon>Agaricomycotina</taxon>
        <taxon>Agaricomycetes</taxon>
        <taxon>Agaricomycetidae</taxon>
        <taxon>Agaricales</taxon>
        <taxon>Marasmiineae</taxon>
        <taxon>Marasmiaceae</taxon>
        <taxon>Moniliophthora</taxon>
    </lineage>
</organism>
<name>A0A0W0G3U1_MONRR</name>
<proteinExistence type="predicted"/>
<dbReference type="EMBL" id="LATX01001233">
    <property type="protein sequence ID" value="KTB43186.1"/>
    <property type="molecule type" value="Genomic_DNA"/>
</dbReference>
<keyword evidence="1" id="KW-1133">Transmembrane helix</keyword>